<sequence length="43" mass="5187">MTIPGFIYKYTELIQKFVVKNNNDIEQLEEDKTLIKEQIQQNE</sequence>
<comment type="caution">
    <text evidence="1">The sequence shown here is derived from an EMBL/GenBank/DDBJ whole genome shotgun (WGS) entry which is preliminary data.</text>
</comment>
<name>A0ABQ0J1Z7_9MOLU</name>
<organism evidence="1 2">
    <name type="scientific">'Chrysanthemum coronarium' phytoplasma</name>
    <dbReference type="NCBI Taxonomy" id="1520703"/>
    <lineage>
        <taxon>Bacteria</taxon>
        <taxon>Bacillati</taxon>
        <taxon>Mycoplasmatota</taxon>
        <taxon>Mollicutes</taxon>
        <taxon>Acholeplasmatales</taxon>
        <taxon>Acholeplasmataceae</taxon>
        <taxon>Candidatus Phytoplasma</taxon>
        <taxon>16SrI (Aster yellows group)</taxon>
    </lineage>
</organism>
<reference evidence="1 2" key="2">
    <citation type="journal article" date="2014" name="Genome Announc.">
        <title>Draft Genome Sequence of 'Candidatus Phytoplasma asteris' Strain OY-V, an Unculturable Plant-Pathogenic Bacterium.</title>
        <authorList>
            <person name="Kakizawa S."/>
            <person name="Makino A."/>
            <person name="Ishii Y."/>
            <person name="Tamaki H."/>
            <person name="Kamagata Y."/>
        </authorList>
    </citation>
    <scope>NUCLEOTIDE SEQUENCE [LARGE SCALE GENOMIC DNA]</scope>
    <source>
        <strain evidence="1 2">OY-V</strain>
    </source>
</reference>
<dbReference type="EMBL" id="BBIY01000007">
    <property type="protein sequence ID" value="GAK73641.1"/>
    <property type="molecule type" value="Genomic_DNA"/>
</dbReference>
<protein>
    <submittedName>
        <fullName evidence="1">Uncharacterized conserved protein</fullName>
    </submittedName>
</protein>
<gene>
    <name evidence="1" type="ORF">OYV_01200</name>
</gene>
<evidence type="ECO:0000313" key="1">
    <source>
        <dbReference type="EMBL" id="GAK73641.1"/>
    </source>
</evidence>
<reference evidence="2" key="1">
    <citation type="journal article" date="2014" name="Genome Announc.">
        <title>Draft Genome Sequence of ''Candidatus Phytoplasma asteris'' Strain OY-V, an Unculturable Plant-Pathogenic Bacterium.</title>
        <authorList>
            <person name="Kakizawa S."/>
            <person name="Makino A."/>
            <person name="Ishii Y."/>
            <person name="Tamaki H."/>
            <person name="Kamagata Y."/>
        </authorList>
    </citation>
    <scope>NUCLEOTIDE SEQUENCE [LARGE SCALE GENOMIC DNA]</scope>
    <source>
        <strain evidence="2">OY-V</strain>
    </source>
</reference>
<keyword evidence="2" id="KW-1185">Reference proteome</keyword>
<dbReference type="RefSeq" id="WP_269077274.1">
    <property type="nucleotide sequence ID" value="NZ_BBIY01000007.1"/>
</dbReference>
<evidence type="ECO:0000313" key="2">
    <source>
        <dbReference type="Proteomes" id="UP000028900"/>
    </source>
</evidence>
<proteinExistence type="predicted"/>
<dbReference type="Proteomes" id="UP000028900">
    <property type="component" value="Unassembled WGS sequence"/>
</dbReference>
<accession>A0ABQ0J1Z7</accession>